<feature type="compositionally biased region" description="Polar residues" evidence="1">
    <location>
        <begin position="53"/>
        <end position="66"/>
    </location>
</feature>
<dbReference type="Proteomes" id="UP000885672">
    <property type="component" value="Unassembled WGS sequence"/>
</dbReference>
<dbReference type="Pfam" id="PF13229">
    <property type="entry name" value="Beta_helix"/>
    <property type="match status" value="1"/>
</dbReference>
<feature type="region of interest" description="Disordered" evidence="1">
    <location>
        <begin position="24"/>
        <end position="76"/>
    </location>
</feature>
<feature type="compositionally biased region" description="Basic and acidic residues" evidence="1">
    <location>
        <begin position="35"/>
        <end position="52"/>
    </location>
</feature>
<comment type="caution">
    <text evidence="3">The sequence shown here is derived from an EMBL/GenBank/DDBJ whole genome shotgun (WGS) entry which is preliminary data.</text>
</comment>
<accession>A0A7V0T400</accession>
<dbReference type="InterPro" id="IPR012334">
    <property type="entry name" value="Pectin_lyas_fold"/>
</dbReference>
<sequence>MPLARNGWDWSAPFSRTTLTVCCSTPSTGASSSGRSERASETADAARREPSRQDTPNDGNVNSNRPPSRPLDSIPPNCSIASKGGSMFTVCRCRFAVAVVVVGLVLVAGCNRNGPPPELRAIQDLLDEAAGNGRADTIRLPAGTYLLTEPLTYTSDEGFGLCIIGAGAGRTILDGQDRTQLLRLKSTVAGSDFTIRHVEFRNGRSAQYGGALQVENDAAATRVDSCAFRDSRAGVLGGGVHAVAFDGEVTFTDCVFTGNTSADDAGGLNASSLRGAVTLTGNRFEDNHAGTMTLARNLLHDNTTDNVVGGIAVATSVGTLGIFHNTLDANAAADGGGISIYCDQAGARTEVSNNIIWRGTPNGFTSSGAVSPVVAYSDVQDGTGEPWFGTGCIDADPLFVNAVGGDYTLTSGSPCIDAGDPASPPDPDGTVADMGAFHFPQRAEGATADGRRWTQMGGLGPGGREVEN</sequence>
<organism evidence="3">
    <name type="scientific">candidate division WOR-3 bacterium</name>
    <dbReference type="NCBI Taxonomy" id="2052148"/>
    <lineage>
        <taxon>Bacteria</taxon>
        <taxon>Bacteria division WOR-3</taxon>
    </lineage>
</organism>
<evidence type="ECO:0000259" key="2">
    <source>
        <dbReference type="Pfam" id="PF13229"/>
    </source>
</evidence>
<dbReference type="InterPro" id="IPR011050">
    <property type="entry name" value="Pectin_lyase_fold/virulence"/>
</dbReference>
<protein>
    <recommendedName>
        <fullName evidence="2">Right handed beta helix domain-containing protein</fullName>
    </recommendedName>
</protein>
<gene>
    <name evidence="3" type="ORF">ENN51_00440</name>
</gene>
<name>A0A7V0T400_UNCW3</name>
<dbReference type="AlphaFoldDB" id="A0A7V0T400"/>
<dbReference type="SUPFAM" id="SSF51126">
    <property type="entry name" value="Pectin lyase-like"/>
    <property type="match status" value="1"/>
</dbReference>
<evidence type="ECO:0000313" key="3">
    <source>
        <dbReference type="EMBL" id="HDQ98742.1"/>
    </source>
</evidence>
<reference evidence="3" key="1">
    <citation type="journal article" date="2020" name="mSystems">
        <title>Genome- and Community-Level Interaction Insights into Carbon Utilization and Element Cycling Functions of Hydrothermarchaeota in Hydrothermal Sediment.</title>
        <authorList>
            <person name="Zhou Z."/>
            <person name="Liu Y."/>
            <person name="Xu W."/>
            <person name="Pan J."/>
            <person name="Luo Z.H."/>
            <person name="Li M."/>
        </authorList>
    </citation>
    <scope>NUCLEOTIDE SEQUENCE [LARGE SCALE GENOMIC DNA]</scope>
    <source>
        <strain evidence="3">SpSt-1182</strain>
    </source>
</reference>
<dbReference type="InterPro" id="IPR039448">
    <property type="entry name" value="Beta_helix"/>
</dbReference>
<dbReference type="EMBL" id="DSBX01000013">
    <property type="protein sequence ID" value="HDQ98742.1"/>
    <property type="molecule type" value="Genomic_DNA"/>
</dbReference>
<evidence type="ECO:0000256" key="1">
    <source>
        <dbReference type="SAM" id="MobiDB-lite"/>
    </source>
</evidence>
<proteinExistence type="predicted"/>
<feature type="domain" description="Right handed beta helix" evidence="2">
    <location>
        <begin position="191"/>
        <end position="355"/>
    </location>
</feature>
<dbReference type="Gene3D" id="2.160.20.10">
    <property type="entry name" value="Single-stranded right-handed beta-helix, Pectin lyase-like"/>
    <property type="match status" value="1"/>
</dbReference>